<sequence length="502" mass="50250">MPERDPETGHSSRLLRGLIWAGVLLAPVAAAVVLLGQSSASVRFAVLLVAVSVVLIGASVLIRSDPVLQRAHIEDRVAEEVESLRADLRAEFRRGGPAPVTQSDNSGFFGDAPMMAPDDDPFPAAPRRAPAPAFAGDGRAAVPTPDSGFAIPGRVAAAAGGPGFGSGGRAAVPAPDGAGGRAAVQAADPGFGSGGRGADPGFGSGGRAAVPSPDSGFGNGGRAAVSGGRREPGAISGGRREPGAVSGGGREPGTVSGDRREPGGGRREPGVTSGARPAAAAGAGPIPQPRGAAAVRPGGTQYGRAEMLDGDFGASNGYSESAPNGYPARGGTYGSAAGEYGSASAAGPAYDQPAYDQAAYDQPAYDEPPYGQPAGYGSGEYGSGDYGYARPGDGYGPSNGYDDYRPGNGSGRVSPGGYGPVDDGYGGYSSPHADPDASGYGLDGGYDGSEPGGDPNYKARRHRPSANDTNVGTMADFASYGGWSDEPQPDERYVQGYGPRRR</sequence>
<feature type="compositionally biased region" description="Gly residues" evidence="1">
    <location>
        <begin position="441"/>
        <end position="451"/>
    </location>
</feature>
<name>A0ABW6WS97_9ACTN</name>
<evidence type="ECO:0000256" key="1">
    <source>
        <dbReference type="SAM" id="MobiDB-lite"/>
    </source>
</evidence>
<keyword evidence="2" id="KW-0812">Transmembrane</keyword>
<dbReference type="RefSeq" id="WP_084699326.1">
    <property type="nucleotide sequence ID" value="NZ_JBIAZU010000007.1"/>
</dbReference>
<feature type="region of interest" description="Disordered" evidence="1">
    <location>
        <begin position="168"/>
        <end position="502"/>
    </location>
</feature>
<keyword evidence="2" id="KW-0472">Membrane</keyword>
<protein>
    <submittedName>
        <fullName evidence="3">Uncharacterized protein</fullName>
    </submittedName>
</protein>
<accession>A0ABW6WS97</accession>
<dbReference type="Proteomes" id="UP001602245">
    <property type="component" value="Unassembled WGS sequence"/>
</dbReference>
<gene>
    <name evidence="3" type="ORF">ACFY35_38985</name>
</gene>
<evidence type="ECO:0000256" key="2">
    <source>
        <dbReference type="SAM" id="Phobius"/>
    </source>
</evidence>
<evidence type="ECO:0000313" key="3">
    <source>
        <dbReference type="EMBL" id="MFF5295454.1"/>
    </source>
</evidence>
<feature type="transmembrane region" description="Helical" evidence="2">
    <location>
        <begin position="14"/>
        <end position="35"/>
    </location>
</feature>
<organism evidence="3 4">
    <name type="scientific">Paractinoplanes globisporus</name>
    <dbReference type="NCBI Taxonomy" id="113565"/>
    <lineage>
        <taxon>Bacteria</taxon>
        <taxon>Bacillati</taxon>
        <taxon>Actinomycetota</taxon>
        <taxon>Actinomycetes</taxon>
        <taxon>Micromonosporales</taxon>
        <taxon>Micromonosporaceae</taxon>
        <taxon>Paractinoplanes</taxon>
    </lineage>
</organism>
<feature type="compositionally biased region" description="Basic and acidic residues" evidence="1">
    <location>
        <begin position="228"/>
        <end position="242"/>
    </location>
</feature>
<feature type="compositionally biased region" description="Gly residues" evidence="1">
    <location>
        <begin position="408"/>
        <end position="427"/>
    </location>
</feature>
<keyword evidence="4" id="KW-1185">Reference proteome</keyword>
<feature type="compositionally biased region" description="Gly residues" evidence="1">
    <location>
        <begin position="191"/>
        <end position="206"/>
    </location>
</feature>
<feature type="transmembrane region" description="Helical" evidence="2">
    <location>
        <begin position="42"/>
        <end position="62"/>
    </location>
</feature>
<keyword evidence="2" id="KW-1133">Transmembrane helix</keyword>
<proteinExistence type="predicted"/>
<dbReference type="EMBL" id="JBIAZU010000007">
    <property type="protein sequence ID" value="MFF5295454.1"/>
    <property type="molecule type" value="Genomic_DNA"/>
</dbReference>
<evidence type="ECO:0000313" key="4">
    <source>
        <dbReference type="Proteomes" id="UP001602245"/>
    </source>
</evidence>
<reference evidence="3 4" key="1">
    <citation type="submission" date="2024-10" db="EMBL/GenBank/DDBJ databases">
        <title>The Natural Products Discovery Center: Release of the First 8490 Sequenced Strains for Exploring Actinobacteria Biosynthetic Diversity.</title>
        <authorList>
            <person name="Kalkreuter E."/>
            <person name="Kautsar S.A."/>
            <person name="Yang D."/>
            <person name="Bader C.D."/>
            <person name="Teijaro C.N."/>
            <person name="Fluegel L."/>
            <person name="Davis C.M."/>
            <person name="Simpson J.R."/>
            <person name="Lauterbach L."/>
            <person name="Steele A.D."/>
            <person name="Gui C."/>
            <person name="Meng S."/>
            <person name="Li G."/>
            <person name="Viehrig K."/>
            <person name="Ye F."/>
            <person name="Su P."/>
            <person name="Kiefer A.F."/>
            <person name="Nichols A."/>
            <person name="Cepeda A.J."/>
            <person name="Yan W."/>
            <person name="Fan B."/>
            <person name="Jiang Y."/>
            <person name="Adhikari A."/>
            <person name="Zheng C.-J."/>
            <person name="Schuster L."/>
            <person name="Cowan T.M."/>
            <person name="Smanski M.J."/>
            <person name="Chevrette M.G."/>
            <person name="De Carvalho L.P.S."/>
            <person name="Shen B."/>
        </authorList>
    </citation>
    <scope>NUCLEOTIDE SEQUENCE [LARGE SCALE GENOMIC DNA]</scope>
    <source>
        <strain evidence="3 4">NPDC000087</strain>
    </source>
</reference>
<feature type="compositionally biased region" description="Low complexity" evidence="1">
    <location>
        <begin position="274"/>
        <end position="294"/>
    </location>
</feature>
<feature type="compositionally biased region" description="Low complexity" evidence="1">
    <location>
        <begin position="334"/>
        <end position="365"/>
    </location>
</feature>
<feature type="compositionally biased region" description="Gly residues" evidence="1">
    <location>
        <begin position="374"/>
        <end position="385"/>
    </location>
</feature>
<feature type="compositionally biased region" description="Basic and acidic residues" evidence="1">
    <location>
        <begin position="257"/>
        <end position="269"/>
    </location>
</feature>
<comment type="caution">
    <text evidence="3">The sequence shown here is derived from an EMBL/GenBank/DDBJ whole genome shotgun (WGS) entry which is preliminary data.</text>
</comment>